<dbReference type="RefSeq" id="XP_046063510.1">
    <property type="nucleotide sequence ID" value="XM_046202122.1"/>
</dbReference>
<dbReference type="GeneID" id="70233336"/>
<reference evidence="1" key="2">
    <citation type="submission" date="2021-01" db="EMBL/GenBank/DDBJ databases">
        <authorList>
            <person name="Schikora-Tamarit M.A."/>
        </authorList>
    </citation>
    <scope>NUCLEOTIDE SEQUENCE</scope>
    <source>
        <strain evidence="1">CBS6075</strain>
    </source>
</reference>
<sequence>MKVVNAMEAKNTARPASEETPILMMSRTIATASEIGNSNMIGKNPIARSTLVKSVPMMELILPTGNSCLPLASSLKLFSRSSLVSTALTFDPTITPL</sequence>
<keyword evidence="2" id="KW-1185">Reference proteome</keyword>
<organism evidence="1 2">
    <name type="scientific">Ogataea philodendri</name>
    <dbReference type="NCBI Taxonomy" id="1378263"/>
    <lineage>
        <taxon>Eukaryota</taxon>
        <taxon>Fungi</taxon>
        <taxon>Dikarya</taxon>
        <taxon>Ascomycota</taxon>
        <taxon>Saccharomycotina</taxon>
        <taxon>Pichiomycetes</taxon>
        <taxon>Pichiales</taxon>
        <taxon>Pichiaceae</taxon>
        <taxon>Ogataea</taxon>
    </lineage>
</organism>
<proteinExistence type="predicted"/>
<protein>
    <submittedName>
        <fullName evidence="1">Uncharacterized protein</fullName>
    </submittedName>
</protein>
<accession>A0A9P8PCA9</accession>
<dbReference type="EMBL" id="JAEUBE010000137">
    <property type="protein sequence ID" value="KAH3669247.1"/>
    <property type="molecule type" value="Genomic_DNA"/>
</dbReference>
<evidence type="ECO:0000313" key="1">
    <source>
        <dbReference type="EMBL" id="KAH3669247.1"/>
    </source>
</evidence>
<name>A0A9P8PCA9_9ASCO</name>
<evidence type="ECO:0000313" key="2">
    <source>
        <dbReference type="Proteomes" id="UP000769157"/>
    </source>
</evidence>
<comment type="caution">
    <text evidence="1">The sequence shown here is derived from an EMBL/GenBank/DDBJ whole genome shotgun (WGS) entry which is preliminary data.</text>
</comment>
<dbReference type="AlphaFoldDB" id="A0A9P8PCA9"/>
<reference evidence="1" key="1">
    <citation type="journal article" date="2021" name="Open Biol.">
        <title>Shared evolutionary footprints suggest mitochondrial oxidative damage underlies multiple complex I losses in fungi.</title>
        <authorList>
            <person name="Schikora-Tamarit M.A."/>
            <person name="Marcet-Houben M."/>
            <person name="Nosek J."/>
            <person name="Gabaldon T."/>
        </authorList>
    </citation>
    <scope>NUCLEOTIDE SEQUENCE</scope>
    <source>
        <strain evidence="1">CBS6075</strain>
    </source>
</reference>
<dbReference type="Proteomes" id="UP000769157">
    <property type="component" value="Unassembled WGS sequence"/>
</dbReference>
<gene>
    <name evidence="1" type="ORF">OGAPHI_001368</name>
</gene>